<protein>
    <submittedName>
        <fullName evidence="1">Uncharacterized protein</fullName>
    </submittedName>
</protein>
<keyword evidence="2" id="KW-1185">Reference proteome</keyword>
<reference evidence="2" key="1">
    <citation type="journal article" date="2023" name="G3 (Bethesda)">
        <title>Genome assembly and association tests identify interacting loci associated with vigor, precocity, and sex in interspecific pistachio rootstocks.</title>
        <authorList>
            <person name="Palmer W."/>
            <person name="Jacygrad E."/>
            <person name="Sagayaradj S."/>
            <person name="Cavanaugh K."/>
            <person name="Han R."/>
            <person name="Bertier L."/>
            <person name="Beede B."/>
            <person name="Kafkas S."/>
            <person name="Golino D."/>
            <person name="Preece J."/>
            <person name="Michelmore R."/>
        </authorList>
    </citation>
    <scope>NUCLEOTIDE SEQUENCE [LARGE SCALE GENOMIC DNA]</scope>
</reference>
<accession>A0ACC1AVY7</accession>
<dbReference type="EMBL" id="CM047904">
    <property type="protein sequence ID" value="KAJ0090794.1"/>
    <property type="molecule type" value="Genomic_DNA"/>
</dbReference>
<comment type="caution">
    <text evidence="1">The sequence shown here is derived from an EMBL/GenBank/DDBJ whole genome shotgun (WGS) entry which is preliminary data.</text>
</comment>
<sequence length="219" mass="25054">MLHFESMINDYGINPSMKHYASIVNMLESAGYLDEALEFIEKMPMEASVDVWETLMNVCRIHGNLELGDRCAEKTKLGLVPVKASDIVKEKKEREYHDFQTGDTSHPESDKIYALIRGLKAQMKEVGYILETKFVLHDIDQEGKEEALLAHSEILALLQGLLCSHARAPIRIVTDFRICGDCHAEMKIISKIVGRELIIQAEERFHHFKDGLCSCRDYW</sequence>
<gene>
    <name evidence="1" type="ORF">Patl1_14715</name>
</gene>
<dbReference type="Proteomes" id="UP001164250">
    <property type="component" value="Chromosome 8"/>
</dbReference>
<organism evidence="1 2">
    <name type="scientific">Pistacia atlantica</name>
    <dbReference type="NCBI Taxonomy" id="434234"/>
    <lineage>
        <taxon>Eukaryota</taxon>
        <taxon>Viridiplantae</taxon>
        <taxon>Streptophyta</taxon>
        <taxon>Embryophyta</taxon>
        <taxon>Tracheophyta</taxon>
        <taxon>Spermatophyta</taxon>
        <taxon>Magnoliopsida</taxon>
        <taxon>eudicotyledons</taxon>
        <taxon>Gunneridae</taxon>
        <taxon>Pentapetalae</taxon>
        <taxon>rosids</taxon>
        <taxon>malvids</taxon>
        <taxon>Sapindales</taxon>
        <taxon>Anacardiaceae</taxon>
        <taxon>Pistacia</taxon>
    </lineage>
</organism>
<evidence type="ECO:0000313" key="2">
    <source>
        <dbReference type="Proteomes" id="UP001164250"/>
    </source>
</evidence>
<evidence type="ECO:0000313" key="1">
    <source>
        <dbReference type="EMBL" id="KAJ0090794.1"/>
    </source>
</evidence>
<name>A0ACC1AVY7_9ROSI</name>
<proteinExistence type="predicted"/>